<dbReference type="AlphaFoldDB" id="A0A6A6XE21"/>
<dbReference type="GO" id="GO:0004089">
    <property type="term" value="F:carbonate dehydratase activity"/>
    <property type="evidence" value="ECO:0007669"/>
    <property type="project" value="InterPro"/>
</dbReference>
<dbReference type="GO" id="GO:0008270">
    <property type="term" value="F:zinc ion binding"/>
    <property type="evidence" value="ECO:0007669"/>
    <property type="project" value="InterPro"/>
</dbReference>
<dbReference type="OrthoDB" id="10248475at2759"/>
<dbReference type="EMBL" id="MU001882">
    <property type="protein sequence ID" value="KAF2794702.1"/>
    <property type="molecule type" value="Genomic_DNA"/>
</dbReference>
<name>A0A6A6XE21_9PLEO</name>
<evidence type="ECO:0000313" key="1">
    <source>
        <dbReference type="EMBL" id="KAF2794702.1"/>
    </source>
</evidence>
<dbReference type="Gene3D" id="3.40.1050.10">
    <property type="entry name" value="Carbonic anhydrase"/>
    <property type="match status" value="1"/>
</dbReference>
<organism evidence="1 2">
    <name type="scientific">Melanomma pulvis-pyrius CBS 109.77</name>
    <dbReference type="NCBI Taxonomy" id="1314802"/>
    <lineage>
        <taxon>Eukaryota</taxon>
        <taxon>Fungi</taxon>
        <taxon>Dikarya</taxon>
        <taxon>Ascomycota</taxon>
        <taxon>Pezizomycotina</taxon>
        <taxon>Dothideomycetes</taxon>
        <taxon>Pleosporomycetidae</taxon>
        <taxon>Pleosporales</taxon>
        <taxon>Melanommataceae</taxon>
        <taxon>Melanomma</taxon>
    </lineage>
</organism>
<accession>A0A6A6XE21</accession>
<dbReference type="InterPro" id="IPR036874">
    <property type="entry name" value="Carbonic_anhydrase_sf"/>
</dbReference>
<sequence>MPPYFADRRPEALATGGTIVALLCSDPRLDLRKILVLDGTPCPPVSIVRVPEGRATEAIKAIATMQAVLNPETIITTKSCLDCGMIHVSDRDVRDRLISIAPGENDLIENTKFGEIRVPIKEDLTVLRASTWIKKSTRLIGFEYDTHTGVLDEVQYLKPDW</sequence>
<protein>
    <submittedName>
        <fullName evidence="1">Uncharacterized protein</fullName>
    </submittedName>
</protein>
<proteinExistence type="predicted"/>
<dbReference type="Proteomes" id="UP000799757">
    <property type="component" value="Unassembled WGS sequence"/>
</dbReference>
<dbReference type="SUPFAM" id="SSF53056">
    <property type="entry name" value="beta-carbonic anhydrase, cab"/>
    <property type="match status" value="1"/>
</dbReference>
<gene>
    <name evidence="1" type="ORF">K505DRAFT_241543</name>
</gene>
<evidence type="ECO:0000313" key="2">
    <source>
        <dbReference type="Proteomes" id="UP000799757"/>
    </source>
</evidence>
<reference evidence="1" key="1">
    <citation type="journal article" date="2020" name="Stud. Mycol.">
        <title>101 Dothideomycetes genomes: a test case for predicting lifestyles and emergence of pathogens.</title>
        <authorList>
            <person name="Haridas S."/>
            <person name="Albert R."/>
            <person name="Binder M."/>
            <person name="Bloem J."/>
            <person name="Labutti K."/>
            <person name="Salamov A."/>
            <person name="Andreopoulos B."/>
            <person name="Baker S."/>
            <person name="Barry K."/>
            <person name="Bills G."/>
            <person name="Bluhm B."/>
            <person name="Cannon C."/>
            <person name="Castanera R."/>
            <person name="Culley D."/>
            <person name="Daum C."/>
            <person name="Ezra D."/>
            <person name="Gonzalez J."/>
            <person name="Henrissat B."/>
            <person name="Kuo A."/>
            <person name="Liang C."/>
            <person name="Lipzen A."/>
            <person name="Lutzoni F."/>
            <person name="Magnuson J."/>
            <person name="Mondo S."/>
            <person name="Nolan M."/>
            <person name="Ohm R."/>
            <person name="Pangilinan J."/>
            <person name="Park H.-J."/>
            <person name="Ramirez L."/>
            <person name="Alfaro M."/>
            <person name="Sun H."/>
            <person name="Tritt A."/>
            <person name="Yoshinaga Y."/>
            <person name="Zwiers L.-H."/>
            <person name="Turgeon B."/>
            <person name="Goodwin S."/>
            <person name="Spatafora J."/>
            <person name="Crous P."/>
            <person name="Grigoriev I."/>
        </authorList>
    </citation>
    <scope>NUCLEOTIDE SEQUENCE</scope>
    <source>
        <strain evidence="1">CBS 109.77</strain>
    </source>
</reference>
<keyword evidence="2" id="KW-1185">Reference proteome</keyword>